<dbReference type="STRING" id="314265.R2601_22911"/>
<dbReference type="Gene3D" id="3.90.580.10">
    <property type="entry name" value="Zinc finger, CHC2-type domain"/>
    <property type="match status" value="1"/>
</dbReference>
<sequence length="372" mass="40118">MRSDDRLHEAQAIPIDEVATRLGLTLRRISAVEKCGPCPACGGTDRFSINTQKQVYNCRSCGGGDGIKLVTVALGCDFPQALDFLVGAADVEIDPAEKERRRKKREADEQRQAEYAAKARAKAIEDARAIWASAEGCDLEPVRAYLDGRGIRFASWPPTLRCLPAHRYVRKLGGQYQEYHRGPAMIAAVQAPNRSICAVHQTWIDPARPGSKAEILDGDGAALPAKLVRGSKKGGAIRLGPQPPAGGCLVVGEGIETTASAMVVAPIEGASYWAGVDLGNMAGRQIKRPGKRYSGEPDLEDLEAFLPPPDLGRLIFLQDGDSDPKATRAKLEAGLRRAMAHNPQLRAEIVAAPEGKDFNDVLKGDHDDDTEQ</sequence>
<dbReference type="GO" id="GO:0003677">
    <property type="term" value="F:DNA binding"/>
    <property type="evidence" value="ECO:0007669"/>
    <property type="project" value="InterPro"/>
</dbReference>
<comment type="caution">
    <text evidence="3">The sequence shown here is derived from an EMBL/GenBank/DDBJ whole genome shotgun (WGS) entry which is preliminary data.</text>
</comment>
<feature type="domain" description="DNA primase/helicase Gp4 N-terminal Bacteriophage T7-like" evidence="2">
    <location>
        <begin position="33"/>
        <end position="67"/>
    </location>
</feature>
<dbReference type="AlphaFoldDB" id="Q0FLL1"/>
<evidence type="ECO:0000259" key="2">
    <source>
        <dbReference type="SMART" id="SM00778"/>
    </source>
</evidence>
<organism evidence="3 4">
    <name type="scientific">Salipiger bermudensis (strain DSM 26914 / JCM 13377 / KCTC 12554 / HTCC2601)</name>
    <name type="common">Pelagibaca bermudensis</name>
    <dbReference type="NCBI Taxonomy" id="314265"/>
    <lineage>
        <taxon>Bacteria</taxon>
        <taxon>Pseudomonadati</taxon>
        <taxon>Pseudomonadota</taxon>
        <taxon>Alphaproteobacteria</taxon>
        <taxon>Rhodobacterales</taxon>
        <taxon>Roseobacteraceae</taxon>
        <taxon>Salipiger</taxon>
    </lineage>
</organism>
<dbReference type="HOGENOM" id="CLU_051135_0_0_5"/>
<feature type="region of interest" description="Disordered" evidence="1">
    <location>
        <begin position="350"/>
        <end position="372"/>
    </location>
</feature>
<evidence type="ECO:0000313" key="3">
    <source>
        <dbReference type="EMBL" id="EAU45087.1"/>
    </source>
</evidence>
<dbReference type="SUPFAM" id="SSF57783">
    <property type="entry name" value="Zinc beta-ribbon"/>
    <property type="match status" value="1"/>
</dbReference>
<dbReference type="InterPro" id="IPR036977">
    <property type="entry name" value="DNA_primase_Znf_CHC2"/>
</dbReference>
<dbReference type="Pfam" id="PF23639">
    <property type="entry name" value="DUF7146"/>
    <property type="match status" value="1"/>
</dbReference>
<accession>Q0FLL1</accession>
<dbReference type="EMBL" id="AATQ01000032">
    <property type="protein sequence ID" value="EAU45087.1"/>
    <property type="molecule type" value="Genomic_DNA"/>
</dbReference>
<dbReference type="SMART" id="SM00778">
    <property type="entry name" value="Prim_Zn_Ribbon"/>
    <property type="match status" value="1"/>
</dbReference>
<keyword evidence="4" id="KW-1185">Reference proteome</keyword>
<name>Q0FLL1_SALBH</name>
<evidence type="ECO:0000313" key="4">
    <source>
        <dbReference type="Proteomes" id="UP000006230"/>
    </source>
</evidence>
<dbReference type="Pfam" id="PF08273">
    <property type="entry name" value="Zn_Ribbon_Prim"/>
    <property type="match status" value="1"/>
</dbReference>
<dbReference type="eggNOG" id="COG4643">
    <property type="taxonomic scope" value="Bacteria"/>
</dbReference>
<dbReference type="OrthoDB" id="9811157at2"/>
<protein>
    <recommendedName>
        <fullName evidence="2">DNA primase/helicase Gp4 N-terminal Bacteriophage T7-like domain-containing protein</fullName>
    </recommendedName>
</protein>
<dbReference type="RefSeq" id="WP_007799776.1">
    <property type="nucleotide sequence ID" value="NZ_DS022276.1"/>
</dbReference>
<gene>
    <name evidence="3" type="ORF">R2601_22911</name>
</gene>
<dbReference type="InterPro" id="IPR055570">
    <property type="entry name" value="DUF7146"/>
</dbReference>
<evidence type="ECO:0000256" key="1">
    <source>
        <dbReference type="SAM" id="MobiDB-lite"/>
    </source>
</evidence>
<feature type="compositionally biased region" description="Basic and acidic residues" evidence="1">
    <location>
        <begin position="354"/>
        <end position="366"/>
    </location>
</feature>
<dbReference type="Proteomes" id="UP000006230">
    <property type="component" value="Unassembled WGS sequence"/>
</dbReference>
<dbReference type="InterPro" id="IPR013237">
    <property type="entry name" value="Phage_T7_Gp4_N"/>
</dbReference>
<dbReference type="GO" id="GO:0004386">
    <property type="term" value="F:helicase activity"/>
    <property type="evidence" value="ECO:0007669"/>
    <property type="project" value="InterPro"/>
</dbReference>
<proteinExistence type="predicted"/>
<dbReference type="GO" id="GO:0006260">
    <property type="term" value="P:DNA replication"/>
    <property type="evidence" value="ECO:0007669"/>
    <property type="project" value="InterPro"/>
</dbReference>
<reference evidence="3 4" key="1">
    <citation type="journal article" date="2010" name="J. Bacteriol.">
        <title>Genome sequences of Pelagibaca bermudensis HTCC2601T and Maritimibacter alkaliphilus HTCC2654T, the type strains of two marine Roseobacter genera.</title>
        <authorList>
            <person name="Thrash J.C."/>
            <person name="Cho J.C."/>
            <person name="Ferriera S."/>
            <person name="Johnson J."/>
            <person name="Vergin K.L."/>
            <person name="Giovannoni S.J."/>
        </authorList>
    </citation>
    <scope>NUCLEOTIDE SEQUENCE [LARGE SCALE GENOMIC DNA]</scope>
    <source>
        <strain evidence="4">DSM 26914 / JCM 13377 / KCTC 12554 / HTCC2601</strain>
    </source>
</reference>
<dbReference type="GO" id="GO:0008270">
    <property type="term" value="F:zinc ion binding"/>
    <property type="evidence" value="ECO:0007669"/>
    <property type="project" value="InterPro"/>
</dbReference>